<dbReference type="InterPro" id="IPR046373">
    <property type="entry name" value="Acyl-CoA_Oxase/DH_mid-dom_sf"/>
</dbReference>
<feature type="region of interest" description="Disordered" evidence="1">
    <location>
        <begin position="344"/>
        <end position="363"/>
    </location>
</feature>
<comment type="caution">
    <text evidence="2">The sequence shown here is derived from an EMBL/GenBank/DDBJ whole genome shotgun (WGS) entry which is preliminary data.</text>
</comment>
<dbReference type="EMBL" id="QNRM01000001">
    <property type="protein sequence ID" value="RBP24683.1"/>
    <property type="molecule type" value="Genomic_DNA"/>
</dbReference>
<dbReference type="Gene3D" id="2.40.110.10">
    <property type="entry name" value="Butyryl-CoA Dehydrogenase, subunit A, domain 2"/>
    <property type="match status" value="1"/>
</dbReference>
<organism evidence="2 3">
    <name type="scientific">Achromobacter marplatensis</name>
    <dbReference type="NCBI Taxonomy" id="470868"/>
    <lineage>
        <taxon>Bacteria</taxon>
        <taxon>Pseudomonadati</taxon>
        <taxon>Pseudomonadota</taxon>
        <taxon>Betaproteobacteria</taxon>
        <taxon>Burkholderiales</taxon>
        <taxon>Alcaligenaceae</taxon>
        <taxon>Achromobacter</taxon>
    </lineage>
</organism>
<dbReference type="Proteomes" id="UP000252124">
    <property type="component" value="Unassembled WGS sequence"/>
</dbReference>
<accession>A0ABX9GN10</accession>
<keyword evidence="3" id="KW-1185">Reference proteome</keyword>
<dbReference type="SUPFAM" id="SSF56645">
    <property type="entry name" value="Acyl-CoA dehydrogenase NM domain-like"/>
    <property type="match status" value="1"/>
</dbReference>
<evidence type="ECO:0000313" key="2">
    <source>
        <dbReference type="EMBL" id="RBP24683.1"/>
    </source>
</evidence>
<evidence type="ECO:0000313" key="3">
    <source>
        <dbReference type="Proteomes" id="UP000252124"/>
    </source>
</evidence>
<reference evidence="2 3" key="1">
    <citation type="submission" date="2018-06" db="EMBL/GenBank/DDBJ databases">
        <title>Genomic Encyclopedia of Type Strains, Phase III (KMG-III): the genomes of soil and plant-associated and newly described type strains.</title>
        <authorList>
            <person name="Whitman W."/>
        </authorList>
    </citation>
    <scope>NUCLEOTIDE SEQUENCE [LARGE SCALE GENOMIC DNA]</scope>
    <source>
        <strain evidence="2 3">CECT 7342</strain>
    </source>
</reference>
<protein>
    <submittedName>
        <fullName evidence="2">Alkylation response protein AidB-like acyl-CoA dehydrogenase</fullName>
    </submittedName>
</protein>
<sequence length="363" mass="37315">MLKGVFLTLNHATVLAMPTRLARSISSESLGQTIQDVLAGARPPVDPGHWLGELVRAGFGGLPLPGSGGTLLRWRALAAVAAVDLGLAKLFEGHTDALAILAELQARVDAPEDACWGVWCAEPPDMRVGIRAHAAGGVMVSGLKGWCSGAAALSHAIVSGWNGAGEPCLAAVALDQPGVTVTTQGWHAVGMRSSASVNVVFDQARGAAVGAPGAYVDRPGFLHGGAGVAACWYGALAGIAERLRTAVAKGRPDPYRLAHLGAVDVALAEARAVLREAAAAIDAHPEDGCVLHTARARLAVEAAAEDVLNRVPRALGAGPLCRDAALAQALADLPVFIRQSHAERDQAAHGKHVAQHGEPPWSL</sequence>
<dbReference type="InterPro" id="IPR009100">
    <property type="entry name" value="AcylCoA_DH/oxidase_NM_dom_sf"/>
</dbReference>
<proteinExistence type="predicted"/>
<name>A0ABX9GN10_9BURK</name>
<evidence type="ECO:0000256" key="1">
    <source>
        <dbReference type="SAM" id="MobiDB-lite"/>
    </source>
</evidence>
<gene>
    <name evidence="2" type="ORF">DFP87_1011193</name>
</gene>